<gene>
    <name evidence="2" type="ORF">D9756_001991</name>
    <name evidence="1" type="ORF">D9756_011502</name>
</gene>
<dbReference type="Proteomes" id="UP000559027">
    <property type="component" value="Unassembled WGS sequence"/>
</dbReference>
<reference evidence="1 3" key="1">
    <citation type="journal article" date="2020" name="ISME J.">
        <title>Uncovering the hidden diversity of litter-decomposition mechanisms in mushroom-forming fungi.</title>
        <authorList>
            <person name="Floudas D."/>
            <person name="Bentzer J."/>
            <person name="Ahren D."/>
            <person name="Johansson T."/>
            <person name="Persson P."/>
            <person name="Tunlid A."/>
        </authorList>
    </citation>
    <scope>NUCLEOTIDE SEQUENCE [LARGE SCALE GENOMIC DNA]</scope>
    <source>
        <strain evidence="1 3">CBS 146.42</strain>
    </source>
</reference>
<name>A0A8H5CNJ1_9AGAR</name>
<dbReference type="EMBL" id="JAACJO010000054">
    <property type="protein sequence ID" value="KAF5344955.1"/>
    <property type="molecule type" value="Genomic_DNA"/>
</dbReference>
<evidence type="ECO:0000313" key="2">
    <source>
        <dbReference type="EMBL" id="KAF5362241.1"/>
    </source>
</evidence>
<comment type="caution">
    <text evidence="1">The sequence shown here is derived from an EMBL/GenBank/DDBJ whole genome shotgun (WGS) entry which is preliminary data.</text>
</comment>
<organism evidence="1 3">
    <name type="scientific">Leucocoprinus leucothites</name>
    <dbReference type="NCBI Taxonomy" id="201217"/>
    <lineage>
        <taxon>Eukaryota</taxon>
        <taxon>Fungi</taxon>
        <taxon>Dikarya</taxon>
        <taxon>Basidiomycota</taxon>
        <taxon>Agaricomycotina</taxon>
        <taxon>Agaricomycetes</taxon>
        <taxon>Agaricomycetidae</taxon>
        <taxon>Agaricales</taxon>
        <taxon>Agaricineae</taxon>
        <taxon>Agaricaceae</taxon>
        <taxon>Leucocoprinus</taxon>
    </lineage>
</organism>
<keyword evidence="3" id="KW-1185">Reference proteome</keyword>
<sequence>MEHADTPYLMSHNPGLVFTTCMASSGPVPIHFHHWRQWNDDAAAGSGLTYSGDSFRLRNGYMFNEARVIRKQALAKQLPL</sequence>
<dbReference type="EMBL" id="JAACJO010000002">
    <property type="protein sequence ID" value="KAF5362241.1"/>
    <property type="molecule type" value="Genomic_DNA"/>
</dbReference>
<evidence type="ECO:0000313" key="3">
    <source>
        <dbReference type="Proteomes" id="UP000559027"/>
    </source>
</evidence>
<proteinExistence type="predicted"/>
<accession>A0A8H5CNJ1</accession>
<protein>
    <submittedName>
        <fullName evidence="1">Uncharacterized protein</fullName>
    </submittedName>
</protein>
<evidence type="ECO:0000313" key="1">
    <source>
        <dbReference type="EMBL" id="KAF5344955.1"/>
    </source>
</evidence>
<dbReference type="AlphaFoldDB" id="A0A8H5CNJ1"/>